<dbReference type="EMBL" id="UFSB01000001">
    <property type="protein sequence ID" value="SUU34783.1"/>
    <property type="molecule type" value="Genomic_DNA"/>
</dbReference>
<dbReference type="Proteomes" id="UP000254507">
    <property type="component" value="Unassembled WGS sequence"/>
</dbReference>
<dbReference type="Gene3D" id="3.40.50.720">
    <property type="entry name" value="NAD(P)-binding Rossmann-like Domain"/>
    <property type="match status" value="1"/>
</dbReference>
<dbReference type="GO" id="GO:0005737">
    <property type="term" value="C:cytoplasm"/>
    <property type="evidence" value="ECO:0007669"/>
    <property type="project" value="TreeGrafter"/>
</dbReference>
<dbReference type="PANTHER" id="PTHR48079:SF6">
    <property type="entry name" value="NAD(P)-BINDING DOMAIN-CONTAINING PROTEIN-RELATED"/>
    <property type="match status" value="1"/>
</dbReference>
<name>A0A263HGG7_9PAST</name>
<reference evidence="3 5" key="2">
    <citation type="submission" date="2018-06" db="EMBL/GenBank/DDBJ databases">
        <authorList>
            <consortium name="Pathogen Informatics"/>
            <person name="Doyle S."/>
        </authorList>
    </citation>
    <scope>NUCLEOTIDE SEQUENCE [LARGE SCALE GENOMIC DNA]</scope>
    <source>
        <strain evidence="3 5">NCTC10851</strain>
    </source>
</reference>
<dbReference type="Pfam" id="PF01370">
    <property type="entry name" value="Epimerase"/>
    <property type="match status" value="1"/>
</dbReference>
<dbReference type="EMBL" id="NLFK01000001">
    <property type="protein sequence ID" value="OZN25777.1"/>
    <property type="molecule type" value="Genomic_DNA"/>
</dbReference>
<organism evidence="3 5">
    <name type="scientific">Actinobacillus seminis</name>
    <dbReference type="NCBI Taxonomy" id="722"/>
    <lineage>
        <taxon>Bacteria</taxon>
        <taxon>Pseudomonadati</taxon>
        <taxon>Pseudomonadota</taxon>
        <taxon>Gammaproteobacteria</taxon>
        <taxon>Pasteurellales</taxon>
        <taxon>Pasteurellaceae</taxon>
        <taxon>Actinobacillus</taxon>
    </lineage>
</organism>
<protein>
    <submittedName>
        <fullName evidence="3">NAD dependent epimerase/dehydratase family</fullName>
    </submittedName>
    <submittedName>
        <fullName evidence="2">NAD(P)-dependent oxidoreductase</fullName>
    </submittedName>
</protein>
<dbReference type="PANTHER" id="PTHR48079">
    <property type="entry name" value="PROTEIN YEEZ"/>
    <property type="match status" value="1"/>
</dbReference>
<evidence type="ECO:0000259" key="1">
    <source>
        <dbReference type="Pfam" id="PF01370"/>
    </source>
</evidence>
<dbReference type="InterPro" id="IPR036291">
    <property type="entry name" value="NAD(P)-bd_dom_sf"/>
</dbReference>
<accession>A0A263HGG7</accession>
<evidence type="ECO:0000313" key="2">
    <source>
        <dbReference type="EMBL" id="OZN25777.1"/>
    </source>
</evidence>
<dbReference type="InterPro" id="IPR001509">
    <property type="entry name" value="Epimerase_deHydtase"/>
</dbReference>
<dbReference type="InParanoid" id="A0A263HGG7"/>
<feature type="domain" description="NAD-dependent epimerase/dehydratase" evidence="1">
    <location>
        <begin position="8"/>
        <end position="206"/>
    </location>
</feature>
<evidence type="ECO:0000313" key="5">
    <source>
        <dbReference type="Proteomes" id="UP000254507"/>
    </source>
</evidence>
<reference evidence="2 4" key="1">
    <citation type="submission" date="2017-07" db="EMBL/GenBank/DDBJ databases">
        <title>Virulence factors identified in Actinobacillus seminis.</title>
        <authorList>
            <person name="Negrete-Abascal E."/>
            <person name="Vaca-Pacheco S."/>
            <person name="Montes-Garcia F."/>
            <person name="Leyto-Gil A.M."/>
            <person name="Fragoso-Garcia E."/>
            <person name="Carvente-Garcia R."/>
            <person name="Perez-Agueros S."/>
            <person name="Castelan-Sanchez H.G."/>
            <person name="Garcia-Molina A."/>
            <person name="Villamar T.E."/>
            <person name="Vazquez-Cruz C."/>
        </authorList>
    </citation>
    <scope>NUCLEOTIDE SEQUENCE [LARGE SCALE GENOMIC DNA]</scope>
    <source>
        <strain evidence="2 4">ATCC 15768</strain>
    </source>
</reference>
<dbReference type="AlphaFoldDB" id="A0A263HGG7"/>
<dbReference type="CDD" id="cd05266">
    <property type="entry name" value="SDR_a4"/>
    <property type="match status" value="1"/>
</dbReference>
<proteinExistence type="predicted"/>
<sequence length="280" mass="32023">MRSVAIVGLGWLGLPLARHLKNLGWEVKGSKRRHEGVEQMRLIRLEAYHLELTPELNVDPDDLTELLSVNSLIINIPPSQYFFDLQQYVQGIKNLVSEALLHNIQHIIFISSTSVFPDISGQFDEDTPAQPNSDMGRALLEIENWLFQLQDIDCDIIRFTGLVGNDRHPVFHLVEREQVDKGNTPVNLVHVDDCARAIQLLLETPSYQRLYHLVAPHHPTRADYYGKMAEKLSLNPPHFIASPQDPQRIIVGDKICRELDFVYQYPDLYAILPQQDEACC</sequence>
<dbReference type="SUPFAM" id="SSF51735">
    <property type="entry name" value="NAD(P)-binding Rossmann-fold domains"/>
    <property type="match status" value="1"/>
</dbReference>
<dbReference type="OrthoDB" id="751203at2"/>
<dbReference type="FunCoup" id="A0A263HGG7">
    <property type="interactions" value="229"/>
</dbReference>
<evidence type="ECO:0000313" key="3">
    <source>
        <dbReference type="EMBL" id="SUU34783.1"/>
    </source>
</evidence>
<evidence type="ECO:0000313" key="4">
    <source>
        <dbReference type="Proteomes" id="UP000215738"/>
    </source>
</evidence>
<gene>
    <name evidence="3" type="primary">yeeZ</name>
    <name evidence="2" type="ORF">CFY87_00760</name>
    <name evidence="3" type="ORF">NCTC10851_00561</name>
</gene>
<dbReference type="Proteomes" id="UP000215738">
    <property type="component" value="Unassembled WGS sequence"/>
</dbReference>
<dbReference type="InterPro" id="IPR051783">
    <property type="entry name" value="NAD(P)-dependent_oxidoreduct"/>
</dbReference>
<keyword evidence="4" id="KW-1185">Reference proteome</keyword>
<dbReference type="GO" id="GO:0004029">
    <property type="term" value="F:aldehyde dehydrogenase (NAD+) activity"/>
    <property type="evidence" value="ECO:0007669"/>
    <property type="project" value="TreeGrafter"/>
</dbReference>
<dbReference type="RefSeq" id="WP_094945409.1">
    <property type="nucleotide sequence ID" value="NZ_JBMHIA010000013.1"/>
</dbReference>